<sequence>MNRMRLSKKEYRRSLHGTHRVRRSSRYDRSANSSICIPIFYPSVNPKYFSPPLRVSNSAGATPVRGSECEIKFQSPYSPELPRPPSANSVEYTPTGKLSDAGPVFSPPGPPASPVPSPSGECCFAPPPSPPSTSPNPYIRVKLRKRRNAICSQTPMGKGLRDFLVSYIVSHLTDSMTSSLNLTSSSSTTRTAAAMMDADDSEQQPQQADPVFPEASDSTTTM</sequence>
<feature type="compositionally biased region" description="Basic residues" evidence="1">
    <location>
        <begin position="14"/>
        <end position="24"/>
    </location>
</feature>
<dbReference type="EMBL" id="CABIJS010000299">
    <property type="protein sequence ID" value="VUZ48641.1"/>
    <property type="molecule type" value="Genomic_DNA"/>
</dbReference>
<proteinExistence type="predicted"/>
<keyword evidence="3" id="KW-1185">Reference proteome</keyword>
<feature type="compositionally biased region" description="Low complexity" evidence="1">
    <location>
        <begin position="178"/>
        <end position="196"/>
    </location>
</feature>
<feature type="compositionally biased region" description="Pro residues" evidence="1">
    <location>
        <begin position="125"/>
        <end position="134"/>
    </location>
</feature>
<evidence type="ECO:0000256" key="1">
    <source>
        <dbReference type="SAM" id="MobiDB-lite"/>
    </source>
</evidence>
<feature type="region of interest" description="Disordered" evidence="1">
    <location>
        <begin position="1"/>
        <end position="26"/>
    </location>
</feature>
<gene>
    <name evidence="2" type="ORF">WMSIL1_LOCUS7881</name>
</gene>
<reference evidence="2 3" key="1">
    <citation type="submission" date="2019-07" db="EMBL/GenBank/DDBJ databases">
        <authorList>
            <person name="Jastrzebski P J."/>
            <person name="Paukszto L."/>
            <person name="Jastrzebski P J."/>
        </authorList>
    </citation>
    <scope>NUCLEOTIDE SEQUENCE [LARGE SCALE GENOMIC DNA]</scope>
    <source>
        <strain evidence="2 3">WMS-il1</strain>
    </source>
</reference>
<protein>
    <submittedName>
        <fullName evidence="2">Uncharacterized protein</fullName>
    </submittedName>
</protein>
<evidence type="ECO:0000313" key="2">
    <source>
        <dbReference type="EMBL" id="VUZ48641.1"/>
    </source>
</evidence>
<name>A0A564YMY1_HYMDI</name>
<accession>A0A564YMY1</accession>
<feature type="region of interest" description="Disordered" evidence="1">
    <location>
        <begin position="178"/>
        <end position="222"/>
    </location>
</feature>
<organism evidence="2 3">
    <name type="scientific">Hymenolepis diminuta</name>
    <name type="common">Rat tapeworm</name>
    <dbReference type="NCBI Taxonomy" id="6216"/>
    <lineage>
        <taxon>Eukaryota</taxon>
        <taxon>Metazoa</taxon>
        <taxon>Spiralia</taxon>
        <taxon>Lophotrochozoa</taxon>
        <taxon>Platyhelminthes</taxon>
        <taxon>Cestoda</taxon>
        <taxon>Eucestoda</taxon>
        <taxon>Cyclophyllidea</taxon>
        <taxon>Hymenolepididae</taxon>
        <taxon>Hymenolepis</taxon>
    </lineage>
</organism>
<dbReference type="Proteomes" id="UP000321570">
    <property type="component" value="Unassembled WGS sequence"/>
</dbReference>
<evidence type="ECO:0000313" key="3">
    <source>
        <dbReference type="Proteomes" id="UP000321570"/>
    </source>
</evidence>
<feature type="region of interest" description="Disordered" evidence="1">
    <location>
        <begin position="74"/>
        <end position="138"/>
    </location>
</feature>
<feature type="compositionally biased region" description="Pro residues" evidence="1">
    <location>
        <begin position="105"/>
        <end position="117"/>
    </location>
</feature>
<dbReference type="AlphaFoldDB" id="A0A564YMY1"/>